<feature type="transmembrane region" description="Helical" evidence="1">
    <location>
        <begin position="267"/>
        <end position="292"/>
    </location>
</feature>
<evidence type="ECO:0000256" key="1">
    <source>
        <dbReference type="SAM" id="Phobius"/>
    </source>
</evidence>
<evidence type="ECO:0000313" key="2">
    <source>
        <dbReference type="EMBL" id="MCU4740337.1"/>
    </source>
</evidence>
<gene>
    <name evidence="2" type="ORF">OB960_02875</name>
</gene>
<keyword evidence="1" id="KW-1133">Transmembrane helix</keyword>
<keyword evidence="1" id="KW-0472">Membrane</keyword>
<protein>
    <submittedName>
        <fullName evidence="2">TIGR00341 family protein</fullName>
    </submittedName>
</protein>
<dbReference type="Proteomes" id="UP001321018">
    <property type="component" value="Unassembled WGS sequence"/>
</dbReference>
<dbReference type="PANTHER" id="PTHR20992">
    <property type="entry name" value="AT15442P-RELATED"/>
    <property type="match status" value="1"/>
</dbReference>
<reference evidence="2" key="1">
    <citation type="submission" date="2022-09" db="EMBL/GenBank/DDBJ databases">
        <title>Enrichment on poylsaccharides allowed isolation of novel metabolic and taxonomic groups of Haloarchaea.</title>
        <authorList>
            <person name="Sorokin D.Y."/>
            <person name="Elcheninov A.G."/>
            <person name="Khizhniak T.V."/>
            <person name="Kolganova T.V."/>
            <person name="Kublanov I.V."/>
        </authorList>
    </citation>
    <scope>NUCLEOTIDE SEQUENCE</scope>
    <source>
        <strain evidence="2">AArc-xg1-1</strain>
    </source>
</reference>
<proteinExistence type="predicted"/>
<dbReference type="NCBIfam" id="TIGR00341">
    <property type="entry name" value="TIGR00341 family protein"/>
    <property type="match status" value="1"/>
</dbReference>
<feature type="transmembrane region" description="Helical" evidence="1">
    <location>
        <begin position="105"/>
        <end position="129"/>
    </location>
</feature>
<dbReference type="PANTHER" id="PTHR20992:SF9">
    <property type="entry name" value="AT15442P-RELATED"/>
    <property type="match status" value="1"/>
</dbReference>
<feature type="transmembrane region" description="Helical" evidence="1">
    <location>
        <begin position="238"/>
        <end position="261"/>
    </location>
</feature>
<dbReference type="AlphaFoldDB" id="A0AAP2YVN3"/>
<keyword evidence="1" id="KW-0812">Transmembrane</keyword>
<feature type="transmembrane region" description="Helical" evidence="1">
    <location>
        <begin position="313"/>
        <end position="335"/>
    </location>
</feature>
<feature type="transmembrane region" description="Helical" evidence="1">
    <location>
        <begin position="169"/>
        <end position="194"/>
    </location>
</feature>
<dbReference type="EMBL" id="JAOPKA010000001">
    <property type="protein sequence ID" value="MCU4740337.1"/>
    <property type="molecule type" value="Genomic_DNA"/>
</dbReference>
<sequence length="427" mass="44752">MRLVQVFVPRGKYDLVLETLDRDGIEYAVTDAIGHQAFEAIVSVPVSPSGVEPLLSSLSEAGLDEDAYTAVLAAETVVSDRTGHQHRDTTTRISREELRARASDLAPALSTYLALLVLSTTIATAGLLLDSAATIIGAMVVAPLMGPALSASVGVVVNDERLASRGVLLQAGGLLAVIATAAIIGFALRGTVLLPPGFDVASVPEVRERITPDVLALGLALGSGAAGVISLTRNVGSVLVGVAIAVALVPPAATVGLGIAWGHPSMILTAGTLVLVNLLSINLTALLLLWASGYRPQRPEHAEHAFRTLVSRVAVLAVAITLLSVVLAGVTIGTYQTASVEHDVQTELEAMSDDPAFGDLQFREVSVDYELIDVYADRRPVVTVLVERSPGESEPSTLAETVRDRLQQATDADPRVTVELVDTQYSE</sequence>
<dbReference type="Pfam" id="PF04087">
    <property type="entry name" value="DUF389"/>
    <property type="match status" value="1"/>
</dbReference>
<evidence type="ECO:0000313" key="3">
    <source>
        <dbReference type="Proteomes" id="UP001321018"/>
    </source>
</evidence>
<dbReference type="InterPro" id="IPR005240">
    <property type="entry name" value="DUF389"/>
</dbReference>
<accession>A0AAP2YVN3</accession>
<comment type="caution">
    <text evidence="2">The sequence shown here is derived from an EMBL/GenBank/DDBJ whole genome shotgun (WGS) entry which is preliminary data.</text>
</comment>
<feature type="transmembrane region" description="Helical" evidence="1">
    <location>
        <begin position="135"/>
        <end position="157"/>
    </location>
</feature>
<feature type="transmembrane region" description="Helical" evidence="1">
    <location>
        <begin position="214"/>
        <end position="231"/>
    </location>
</feature>
<organism evidence="2 3">
    <name type="scientific">Natronoglomus mannanivorans</name>
    <dbReference type="NCBI Taxonomy" id="2979990"/>
    <lineage>
        <taxon>Archaea</taxon>
        <taxon>Methanobacteriati</taxon>
        <taxon>Methanobacteriota</taxon>
        <taxon>Stenosarchaea group</taxon>
        <taxon>Halobacteria</taxon>
        <taxon>Halobacteriales</taxon>
        <taxon>Natrialbaceae</taxon>
        <taxon>Natronoglomus</taxon>
    </lineage>
</organism>
<dbReference type="RefSeq" id="WP_338002174.1">
    <property type="nucleotide sequence ID" value="NZ_JAOPKA010000001.1"/>
</dbReference>
<name>A0AAP2YVN3_9EURY</name>